<organism evidence="1 2">
    <name type="scientific">Streptomyces marokkonensis</name>
    <dbReference type="NCBI Taxonomy" id="324855"/>
    <lineage>
        <taxon>Bacteria</taxon>
        <taxon>Bacillati</taxon>
        <taxon>Actinomycetota</taxon>
        <taxon>Actinomycetes</taxon>
        <taxon>Kitasatosporales</taxon>
        <taxon>Streptomycetaceae</taxon>
        <taxon>Streptomyces</taxon>
    </lineage>
</organism>
<gene>
    <name evidence="1" type="ORF">GCM10022384_29160</name>
</gene>
<evidence type="ECO:0000313" key="1">
    <source>
        <dbReference type="EMBL" id="GAA3977492.1"/>
    </source>
</evidence>
<proteinExistence type="predicted"/>
<accession>A0ABP7Q6V8</accession>
<evidence type="ECO:0008006" key="3">
    <source>
        <dbReference type="Google" id="ProtNLM"/>
    </source>
</evidence>
<dbReference type="SUPFAM" id="SSF46785">
    <property type="entry name" value="Winged helix' DNA-binding domain"/>
    <property type="match status" value="1"/>
</dbReference>
<evidence type="ECO:0000313" key="2">
    <source>
        <dbReference type="Proteomes" id="UP001500034"/>
    </source>
</evidence>
<dbReference type="InterPro" id="IPR036390">
    <property type="entry name" value="WH_DNA-bd_sf"/>
</dbReference>
<protein>
    <recommendedName>
        <fullName evidence="3">LexA repressor DNA-binding domain-containing protein</fullName>
    </recommendedName>
</protein>
<keyword evidence="2" id="KW-1185">Reference proteome</keyword>
<dbReference type="Gene3D" id="1.10.10.10">
    <property type="entry name" value="Winged helix-like DNA-binding domain superfamily/Winged helix DNA-binding domain"/>
    <property type="match status" value="1"/>
</dbReference>
<name>A0ABP7Q6V8_9ACTN</name>
<dbReference type="Proteomes" id="UP001500034">
    <property type="component" value="Unassembled WGS sequence"/>
</dbReference>
<dbReference type="InterPro" id="IPR036388">
    <property type="entry name" value="WH-like_DNA-bd_sf"/>
</dbReference>
<reference evidence="2" key="1">
    <citation type="journal article" date="2019" name="Int. J. Syst. Evol. Microbiol.">
        <title>The Global Catalogue of Microorganisms (GCM) 10K type strain sequencing project: providing services to taxonomists for standard genome sequencing and annotation.</title>
        <authorList>
            <consortium name="The Broad Institute Genomics Platform"/>
            <consortium name="The Broad Institute Genome Sequencing Center for Infectious Disease"/>
            <person name="Wu L."/>
            <person name="Ma J."/>
        </authorList>
    </citation>
    <scope>NUCLEOTIDE SEQUENCE [LARGE SCALE GENOMIC DNA]</scope>
    <source>
        <strain evidence="2">JCM 17027</strain>
    </source>
</reference>
<sequence>MDGVLGVPDGAARRPVSDLRALERLYRLYDDLERSHSAVRKQGYMSTGGTQVKELTECGPLKSQSSVHYQLRELEAKGTIVRERHRARGNRLR</sequence>
<comment type="caution">
    <text evidence="1">The sequence shown here is derived from an EMBL/GenBank/DDBJ whole genome shotgun (WGS) entry which is preliminary data.</text>
</comment>
<dbReference type="EMBL" id="BAABCQ010000047">
    <property type="protein sequence ID" value="GAA3977492.1"/>
    <property type="molecule type" value="Genomic_DNA"/>
</dbReference>